<feature type="compositionally biased region" description="Low complexity" evidence="2">
    <location>
        <begin position="496"/>
        <end position="517"/>
    </location>
</feature>
<feature type="region of interest" description="Disordered" evidence="2">
    <location>
        <begin position="590"/>
        <end position="643"/>
    </location>
</feature>
<feature type="compositionally biased region" description="Basic and acidic residues" evidence="2">
    <location>
        <begin position="395"/>
        <end position="408"/>
    </location>
</feature>
<feature type="compositionally biased region" description="Polar residues" evidence="2">
    <location>
        <begin position="518"/>
        <end position="528"/>
    </location>
</feature>
<feature type="coiled-coil region" evidence="1">
    <location>
        <begin position="34"/>
        <end position="125"/>
    </location>
</feature>
<feature type="region of interest" description="Disordered" evidence="2">
    <location>
        <begin position="737"/>
        <end position="776"/>
    </location>
</feature>
<reference evidence="3 4" key="1">
    <citation type="submission" date="2024-06" db="EMBL/GenBank/DDBJ databases">
        <authorList>
            <person name="Kraege A."/>
            <person name="Thomma B."/>
        </authorList>
    </citation>
    <scope>NUCLEOTIDE SEQUENCE [LARGE SCALE GENOMIC DNA]</scope>
</reference>
<proteinExistence type="predicted"/>
<feature type="region of interest" description="Disordered" evidence="2">
    <location>
        <begin position="386"/>
        <end position="465"/>
    </location>
</feature>
<feature type="coiled-coil region" evidence="1">
    <location>
        <begin position="197"/>
        <end position="231"/>
    </location>
</feature>
<keyword evidence="4" id="KW-1185">Reference proteome</keyword>
<dbReference type="EMBL" id="CAXHTA020000019">
    <property type="protein sequence ID" value="CAL5228804.1"/>
    <property type="molecule type" value="Genomic_DNA"/>
</dbReference>
<gene>
    <name evidence="3" type="primary">g12003</name>
    <name evidence="3" type="ORF">VP750_LOCUS10710</name>
</gene>
<protein>
    <submittedName>
        <fullName evidence="3">G12003 protein</fullName>
    </submittedName>
</protein>
<dbReference type="Proteomes" id="UP001497392">
    <property type="component" value="Unassembled WGS sequence"/>
</dbReference>
<keyword evidence="1" id="KW-0175">Coiled coil</keyword>
<name>A0ABP1GDY6_9CHLO</name>
<accession>A0ABP1GDY6</accession>
<evidence type="ECO:0000256" key="2">
    <source>
        <dbReference type="SAM" id="MobiDB-lite"/>
    </source>
</evidence>
<feature type="compositionally biased region" description="Polar residues" evidence="2">
    <location>
        <begin position="596"/>
        <end position="613"/>
    </location>
</feature>
<feature type="compositionally biased region" description="Low complexity" evidence="2">
    <location>
        <begin position="440"/>
        <end position="451"/>
    </location>
</feature>
<evidence type="ECO:0000313" key="3">
    <source>
        <dbReference type="EMBL" id="CAL5228804.1"/>
    </source>
</evidence>
<feature type="region of interest" description="Disordered" evidence="2">
    <location>
        <begin position="293"/>
        <end position="355"/>
    </location>
</feature>
<feature type="region of interest" description="Disordered" evidence="2">
    <location>
        <begin position="685"/>
        <end position="722"/>
    </location>
</feature>
<sequence>MAATPALHSGTSETSEGLDQYATHWELSSLRMRSATLSAENEALRSHVSQLQEQVALLSEDLQPDGGIVNEATAARTARLEQELHQKLAELEETSHQAQALSSENAALREELGRSQERLHAVEQDSSANQARLQTLQQLYLKSSRTLPGPPDMQATREHDLAAAIEPEMAAQSPTGSPAAYEPMLPPRDIVPALNEIAALQKERNGLNTQVKKLEDRCRQLSRDKEELCQALTALKKGQSIAAGPGQTRTVNLMRRVHTLAEQLKQKDDALAERTAYIGKLEWRLLGQHKALEEKRGKAAPSAGKPPARKPQLTGRLTSPRLAIERAPKAPAQRSAKPVMGGNAPARAPGSRFVTPRAQLAASTAYPRSAAMISKGADRLQEVPKQAANENMGPGREDEAAEGHDWQADPKQASRSLSQAFAESAPGRTCRVAPSPLYLSRSQRQSRSVSQDGAVSQRGPVVSPSLTASPAMSELVYMLPVTPQSHFSLAQADLPSARATPAEGAAESAASAAGPGRQQRSAPEQDTSADAAVQPAIGLNTPFVGVGSSPAAAMAVSSASAGLSSSGGVGVMAYTLSADSREPAQAAALPADPEEQSATAHSGSQPMCTYEGQSSDGSRRHTSSSYRSCDDPRRTDEELPVSYSGFSSEMRAAANATADSLFRQAEASSADSSQQRHEDNINGAQQADLPLPYGSSFSGGPSRAASLQEPMGSESVPEDLSVEELERHIRALQLEIARSDAAGAGGRPKREASADQTGGEEGLPLQAGTPLPDHESLSASMENLKLEASYSMRWKLFPERRQQ</sequence>
<feature type="region of interest" description="Disordered" evidence="2">
    <location>
        <begin position="496"/>
        <end position="531"/>
    </location>
</feature>
<evidence type="ECO:0000313" key="4">
    <source>
        <dbReference type="Proteomes" id="UP001497392"/>
    </source>
</evidence>
<feature type="compositionally biased region" description="Basic and acidic residues" evidence="2">
    <location>
        <begin position="628"/>
        <end position="637"/>
    </location>
</feature>
<evidence type="ECO:0000256" key="1">
    <source>
        <dbReference type="SAM" id="Coils"/>
    </source>
</evidence>
<organism evidence="3 4">
    <name type="scientific">Coccomyxa viridis</name>
    <dbReference type="NCBI Taxonomy" id="1274662"/>
    <lineage>
        <taxon>Eukaryota</taxon>
        <taxon>Viridiplantae</taxon>
        <taxon>Chlorophyta</taxon>
        <taxon>core chlorophytes</taxon>
        <taxon>Trebouxiophyceae</taxon>
        <taxon>Trebouxiophyceae incertae sedis</taxon>
        <taxon>Coccomyxaceae</taxon>
        <taxon>Coccomyxa</taxon>
    </lineage>
</organism>
<comment type="caution">
    <text evidence="3">The sequence shown here is derived from an EMBL/GenBank/DDBJ whole genome shotgun (WGS) entry which is preliminary data.</text>
</comment>